<name>A0AAE2D7L5_SCHME</name>
<dbReference type="InterPro" id="IPR013087">
    <property type="entry name" value="Znf_C2H2_type"/>
</dbReference>
<dbReference type="PROSITE" id="PS50157">
    <property type="entry name" value="ZINC_FINGER_C2H2_2"/>
    <property type="match status" value="1"/>
</dbReference>
<evidence type="ECO:0000259" key="2">
    <source>
        <dbReference type="PROSITE" id="PS50157"/>
    </source>
</evidence>
<dbReference type="AlphaFoldDB" id="A0AAE2D7L5"/>
<sequence length="194" mass="21963">MVLDSGPECFHLMDNLLPSSSDTLVDDLTSTVSSSKYEVIFPYSYSKSSTSCPERSCRAVTDDFYLMEQHYATCHHHHCSLCGVSFMSSRLLSVHEQIVHPGPFRLKLDCFLSRCPQKFSDPTELFKHAHDSHGLSPDSPILTGALLSVEDHYSVKIVRSFPYILYIYFINYNPFTPSFPADSFLCFLETGPKN</sequence>
<evidence type="ECO:0000313" key="3">
    <source>
        <dbReference type="EMBL" id="KAK4474087.1"/>
    </source>
</evidence>
<accession>A0AAE2D7L5</accession>
<dbReference type="Proteomes" id="UP001292079">
    <property type="component" value="Unassembled WGS sequence"/>
</dbReference>
<organism evidence="3 4">
    <name type="scientific">Schistosoma mekongi</name>
    <name type="common">Parasitic worm</name>
    <dbReference type="NCBI Taxonomy" id="38744"/>
    <lineage>
        <taxon>Eukaryota</taxon>
        <taxon>Metazoa</taxon>
        <taxon>Spiralia</taxon>
        <taxon>Lophotrochozoa</taxon>
        <taxon>Platyhelminthes</taxon>
        <taxon>Trematoda</taxon>
        <taxon>Digenea</taxon>
        <taxon>Strigeidida</taxon>
        <taxon>Schistosomatoidea</taxon>
        <taxon>Schistosomatidae</taxon>
        <taxon>Schistosoma</taxon>
    </lineage>
</organism>
<dbReference type="PROSITE" id="PS00028">
    <property type="entry name" value="ZINC_FINGER_C2H2_1"/>
    <property type="match status" value="2"/>
</dbReference>
<dbReference type="EMBL" id="JALJAT010000002">
    <property type="protein sequence ID" value="KAK4474087.1"/>
    <property type="molecule type" value="Genomic_DNA"/>
</dbReference>
<proteinExistence type="predicted"/>
<comment type="caution">
    <text evidence="3">The sequence shown here is derived from an EMBL/GenBank/DDBJ whole genome shotgun (WGS) entry which is preliminary data.</text>
</comment>
<gene>
    <name evidence="3" type="ORF">MN116_003395</name>
</gene>
<reference evidence="3" key="1">
    <citation type="submission" date="2022-04" db="EMBL/GenBank/DDBJ databases">
        <authorList>
            <person name="Xu L."/>
            <person name="Lv Z."/>
        </authorList>
    </citation>
    <scope>NUCLEOTIDE SEQUENCE</scope>
    <source>
        <strain evidence="3">LV_2022a</strain>
    </source>
</reference>
<evidence type="ECO:0000256" key="1">
    <source>
        <dbReference type="PROSITE-ProRule" id="PRU00042"/>
    </source>
</evidence>
<keyword evidence="1" id="KW-0862">Zinc</keyword>
<protein>
    <recommendedName>
        <fullName evidence="2">C2H2-type domain-containing protein</fullName>
    </recommendedName>
</protein>
<feature type="domain" description="C2H2-type" evidence="2">
    <location>
        <begin position="77"/>
        <end position="105"/>
    </location>
</feature>
<keyword evidence="4" id="KW-1185">Reference proteome</keyword>
<keyword evidence="1" id="KW-0479">Metal-binding</keyword>
<dbReference type="GO" id="GO:0008270">
    <property type="term" value="F:zinc ion binding"/>
    <property type="evidence" value="ECO:0007669"/>
    <property type="project" value="UniProtKB-KW"/>
</dbReference>
<dbReference type="SMART" id="SM00355">
    <property type="entry name" value="ZnF_C2H2"/>
    <property type="match status" value="3"/>
</dbReference>
<reference evidence="3" key="2">
    <citation type="journal article" date="2023" name="Infect Dis Poverty">
        <title>Chromosome-scale genome of the human blood fluke Schistosoma mekongi and its implications for public health.</title>
        <authorList>
            <person name="Zhou M."/>
            <person name="Xu L."/>
            <person name="Xu D."/>
            <person name="Chen W."/>
            <person name="Khan J."/>
            <person name="Hu Y."/>
            <person name="Huang H."/>
            <person name="Wei H."/>
            <person name="Zhang Y."/>
            <person name="Chusongsang P."/>
            <person name="Tanasarnprasert K."/>
            <person name="Hu X."/>
            <person name="Limpanont Y."/>
            <person name="Lv Z."/>
        </authorList>
    </citation>
    <scope>NUCLEOTIDE SEQUENCE</scope>
    <source>
        <strain evidence="3">LV_2022a</strain>
    </source>
</reference>
<keyword evidence="1" id="KW-0863">Zinc-finger</keyword>
<evidence type="ECO:0000313" key="4">
    <source>
        <dbReference type="Proteomes" id="UP001292079"/>
    </source>
</evidence>